<dbReference type="InterPro" id="IPR003594">
    <property type="entry name" value="HATPase_dom"/>
</dbReference>
<keyword evidence="9" id="KW-0472">Membrane</keyword>
<evidence type="ECO:0000259" key="10">
    <source>
        <dbReference type="Pfam" id="PF02518"/>
    </source>
</evidence>
<feature type="transmembrane region" description="Helical" evidence="9">
    <location>
        <begin position="12"/>
        <end position="33"/>
    </location>
</feature>
<sequence>MTVRRSNASDRLFRWTRWAAPLGGIVFVVLWWLGEAGRWRLEDRPFAFVLIGAAIALAPFLPRVSLASLVVVPALQALGLIAGPTSNDWPVYLGFGLVLVVVAMHDERRLRLRAAITGVFCSVAVSALMVAPDRVAALLGVGGAPDTAHGWASWAGGIPAGGIPASVEVVLAALILLVGSWGLGAALRYWRREQQAREVLAAAERELAASETARLLTAQRQTIADDVHDVLAHSLTVIIAQLDGAIASGADHPVLERVSTIARESLVDVRALIERLDQGESSGEAAPSLEDLDVMIDRFAAAGLRIELRESGPRPELADGLQLTVRRILQESLTNALKHQGRGARVGIGLDWRGDQLALRVFSAGGLSSAEIDAPEPAQGADAVAESRTGIGIGSMQTRARMAGGWLTAEADGDEFMVTAVLPQRVVAETVLR</sequence>
<dbReference type="GO" id="GO:0016020">
    <property type="term" value="C:membrane"/>
    <property type="evidence" value="ECO:0007669"/>
    <property type="project" value="InterPro"/>
</dbReference>
<dbReference type="SUPFAM" id="SSF55874">
    <property type="entry name" value="ATPase domain of HSP90 chaperone/DNA topoisomerase II/histidine kinase"/>
    <property type="match status" value="1"/>
</dbReference>
<dbReference type="Gene3D" id="1.20.5.1930">
    <property type="match status" value="1"/>
</dbReference>
<keyword evidence="6" id="KW-0418">Kinase</keyword>
<evidence type="ECO:0000256" key="5">
    <source>
        <dbReference type="ARBA" id="ARBA00022741"/>
    </source>
</evidence>
<accession>A0A939MJ70</accession>
<dbReference type="EC" id="2.7.13.3" evidence="2"/>
<evidence type="ECO:0000256" key="2">
    <source>
        <dbReference type="ARBA" id="ARBA00012438"/>
    </source>
</evidence>
<comment type="caution">
    <text evidence="12">The sequence shown here is derived from an EMBL/GenBank/DDBJ whole genome shotgun (WGS) entry which is preliminary data.</text>
</comment>
<dbReference type="InterPro" id="IPR011712">
    <property type="entry name" value="Sig_transdc_His_kin_sub3_dim/P"/>
</dbReference>
<evidence type="ECO:0000256" key="6">
    <source>
        <dbReference type="ARBA" id="ARBA00022777"/>
    </source>
</evidence>
<dbReference type="AlphaFoldDB" id="A0A939MJ70"/>
<dbReference type="GO" id="GO:0000155">
    <property type="term" value="F:phosphorelay sensor kinase activity"/>
    <property type="evidence" value="ECO:0007669"/>
    <property type="project" value="InterPro"/>
</dbReference>
<keyword evidence="4" id="KW-0808">Transferase</keyword>
<comment type="catalytic activity">
    <reaction evidence="1">
        <text>ATP + protein L-histidine = ADP + protein N-phospho-L-histidine.</text>
        <dbReference type="EC" id="2.7.13.3"/>
    </reaction>
</comment>
<evidence type="ECO:0000256" key="4">
    <source>
        <dbReference type="ARBA" id="ARBA00022679"/>
    </source>
</evidence>
<protein>
    <recommendedName>
        <fullName evidence="2">histidine kinase</fullName>
        <ecNumber evidence="2">2.7.13.3</ecNumber>
    </recommendedName>
</protein>
<dbReference type="EMBL" id="JAGDYM010000009">
    <property type="protein sequence ID" value="MBO1901938.1"/>
    <property type="molecule type" value="Genomic_DNA"/>
</dbReference>
<evidence type="ECO:0000256" key="1">
    <source>
        <dbReference type="ARBA" id="ARBA00000085"/>
    </source>
</evidence>
<keyword evidence="9" id="KW-0812">Transmembrane</keyword>
<feature type="domain" description="Signal transduction histidine kinase subgroup 3 dimerisation and phosphoacceptor" evidence="11">
    <location>
        <begin position="220"/>
        <end position="278"/>
    </location>
</feature>
<dbReference type="Proteomes" id="UP000664382">
    <property type="component" value="Unassembled WGS sequence"/>
</dbReference>
<keyword evidence="8" id="KW-0902">Two-component regulatory system</keyword>
<dbReference type="RefSeq" id="WP_208097699.1">
    <property type="nucleotide sequence ID" value="NZ_JAGDYM010000009.1"/>
</dbReference>
<dbReference type="PANTHER" id="PTHR24421:SF10">
    <property type="entry name" value="NITRATE_NITRITE SENSOR PROTEIN NARQ"/>
    <property type="match status" value="1"/>
</dbReference>
<proteinExistence type="predicted"/>
<keyword evidence="3" id="KW-0597">Phosphoprotein</keyword>
<dbReference type="Pfam" id="PF02518">
    <property type="entry name" value="HATPase_c"/>
    <property type="match status" value="1"/>
</dbReference>
<dbReference type="Pfam" id="PF07730">
    <property type="entry name" value="HisKA_3"/>
    <property type="match status" value="1"/>
</dbReference>
<evidence type="ECO:0000313" key="12">
    <source>
        <dbReference type="EMBL" id="MBO1901938.1"/>
    </source>
</evidence>
<evidence type="ECO:0000256" key="9">
    <source>
        <dbReference type="SAM" id="Phobius"/>
    </source>
</evidence>
<feature type="transmembrane region" description="Helical" evidence="9">
    <location>
        <begin position="112"/>
        <end position="131"/>
    </location>
</feature>
<keyword evidence="13" id="KW-1185">Reference proteome</keyword>
<reference evidence="12" key="1">
    <citation type="submission" date="2021-03" db="EMBL/GenBank/DDBJ databases">
        <title>Leucobacter chromiisoli sp. nov., isolated from chromium-containing soil of chemical plant.</title>
        <authorList>
            <person name="Xu Z."/>
        </authorList>
    </citation>
    <scope>NUCLEOTIDE SEQUENCE</scope>
    <source>
        <strain evidence="12">S27</strain>
    </source>
</reference>
<evidence type="ECO:0000313" key="13">
    <source>
        <dbReference type="Proteomes" id="UP000664382"/>
    </source>
</evidence>
<feature type="transmembrane region" description="Helical" evidence="9">
    <location>
        <begin position="89"/>
        <end position="105"/>
    </location>
</feature>
<feature type="domain" description="Histidine kinase/HSP90-like ATPase" evidence="10">
    <location>
        <begin position="322"/>
        <end position="423"/>
    </location>
</feature>
<keyword evidence="9" id="KW-1133">Transmembrane helix</keyword>
<dbReference type="InterPro" id="IPR050482">
    <property type="entry name" value="Sensor_HK_TwoCompSys"/>
</dbReference>
<keyword evidence="5" id="KW-0547">Nucleotide-binding</keyword>
<organism evidence="12 13">
    <name type="scientific">Leucobacter weissii</name>
    <dbReference type="NCBI Taxonomy" id="1983706"/>
    <lineage>
        <taxon>Bacteria</taxon>
        <taxon>Bacillati</taxon>
        <taxon>Actinomycetota</taxon>
        <taxon>Actinomycetes</taxon>
        <taxon>Micrococcales</taxon>
        <taxon>Microbacteriaceae</taxon>
        <taxon>Leucobacter</taxon>
    </lineage>
</organism>
<gene>
    <name evidence="12" type="ORF">J4H92_08250</name>
</gene>
<evidence type="ECO:0000256" key="3">
    <source>
        <dbReference type="ARBA" id="ARBA00022553"/>
    </source>
</evidence>
<dbReference type="PANTHER" id="PTHR24421">
    <property type="entry name" value="NITRATE/NITRITE SENSOR PROTEIN NARX-RELATED"/>
    <property type="match status" value="1"/>
</dbReference>
<keyword evidence="7" id="KW-0067">ATP-binding</keyword>
<feature type="transmembrane region" description="Helical" evidence="9">
    <location>
        <begin position="169"/>
        <end position="190"/>
    </location>
</feature>
<evidence type="ECO:0000256" key="8">
    <source>
        <dbReference type="ARBA" id="ARBA00023012"/>
    </source>
</evidence>
<dbReference type="GO" id="GO:0046983">
    <property type="term" value="F:protein dimerization activity"/>
    <property type="evidence" value="ECO:0007669"/>
    <property type="project" value="InterPro"/>
</dbReference>
<dbReference type="GO" id="GO:0005524">
    <property type="term" value="F:ATP binding"/>
    <property type="evidence" value="ECO:0007669"/>
    <property type="project" value="UniProtKB-KW"/>
</dbReference>
<evidence type="ECO:0000256" key="7">
    <source>
        <dbReference type="ARBA" id="ARBA00022840"/>
    </source>
</evidence>
<dbReference type="InterPro" id="IPR036890">
    <property type="entry name" value="HATPase_C_sf"/>
</dbReference>
<evidence type="ECO:0000259" key="11">
    <source>
        <dbReference type="Pfam" id="PF07730"/>
    </source>
</evidence>
<feature type="transmembrane region" description="Helical" evidence="9">
    <location>
        <begin position="45"/>
        <end position="61"/>
    </location>
</feature>
<dbReference type="Gene3D" id="3.30.565.10">
    <property type="entry name" value="Histidine kinase-like ATPase, C-terminal domain"/>
    <property type="match status" value="1"/>
</dbReference>
<name>A0A939MJ70_9MICO</name>